<keyword evidence="3" id="KW-1185">Reference proteome</keyword>
<feature type="signal peptide" evidence="1">
    <location>
        <begin position="1"/>
        <end position="20"/>
    </location>
</feature>
<evidence type="ECO:0000313" key="2">
    <source>
        <dbReference type="EMBL" id="KLV05440.1"/>
    </source>
</evidence>
<reference evidence="2 3" key="1">
    <citation type="submission" date="2015-05" db="EMBL/GenBank/DDBJ databases">
        <title>Photobacterium galathea sp. nov.</title>
        <authorList>
            <person name="Machado H."/>
            <person name="Gram L."/>
        </authorList>
    </citation>
    <scope>NUCLEOTIDE SEQUENCE [LARGE SCALE GENOMIC DNA]</scope>
    <source>
        <strain evidence="2 3">CGMCC 1.12159</strain>
    </source>
</reference>
<evidence type="ECO:0000256" key="1">
    <source>
        <dbReference type="SAM" id="SignalP"/>
    </source>
</evidence>
<dbReference type="Proteomes" id="UP000036097">
    <property type="component" value="Unassembled WGS sequence"/>
</dbReference>
<protein>
    <submittedName>
        <fullName evidence="2">Uncharacterized protein</fullName>
    </submittedName>
</protein>
<gene>
    <name evidence="2" type="ORF">ABT56_12095</name>
</gene>
<sequence length="89" mass="10288">MKYKLLLLGLLLSVSGQSDAIDNEKSVDIEYEKIEKEMALVELEWERLFALEEQGIIIDQKEYDALTEKQQTLTRKKLLRQAGKNTSSK</sequence>
<keyword evidence="1" id="KW-0732">Signal</keyword>
<proteinExistence type="predicted"/>
<dbReference type="PATRIC" id="fig|1195763.3.peg.2553"/>
<feature type="chain" id="PRO_5005252265" evidence="1">
    <location>
        <begin position="21"/>
        <end position="89"/>
    </location>
</feature>
<evidence type="ECO:0000313" key="3">
    <source>
        <dbReference type="Proteomes" id="UP000036097"/>
    </source>
</evidence>
<dbReference type="RefSeq" id="WP_047879122.1">
    <property type="nucleotide sequence ID" value="NZ_LDOT01000014.1"/>
</dbReference>
<organism evidence="2 3">
    <name type="scientific">Photobacterium aquae</name>
    <dbReference type="NCBI Taxonomy" id="1195763"/>
    <lineage>
        <taxon>Bacteria</taxon>
        <taxon>Pseudomonadati</taxon>
        <taxon>Pseudomonadota</taxon>
        <taxon>Gammaproteobacteria</taxon>
        <taxon>Vibrionales</taxon>
        <taxon>Vibrionaceae</taxon>
        <taxon>Photobacterium</taxon>
    </lineage>
</organism>
<dbReference type="AlphaFoldDB" id="A0A0J1H0T0"/>
<comment type="caution">
    <text evidence="2">The sequence shown here is derived from an EMBL/GenBank/DDBJ whole genome shotgun (WGS) entry which is preliminary data.</text>
</comment>
<accession>A0A0J1H0T0</accession>
<name>A0A0J1H0T0_9GAMM</name>
<dbReference type="EMBL" id="LDOT01000014">
    <property type="protein sequence ID" value="KLV05440.1"/>
    <property type="molecule type" value="Genomic_DNA"/>
</dbReference>